<dbReference type="OrthoDB" id="9784685at2"/>
<proteinExistence type="inferred from homology"/>
<evidence type="ECO:0000259" key="2">
    <source>
        <dbReference type="Pfam" id="PF25917"/>
    </source>
</evidence>
<dbReference type="STRING" id="385682.SAMN05444380_12425"/>
<name>A0A1I2EUH2_9BACT</name>
<dbReference type="NCBIfam" id="TIGR01730">
    <property type="entry name" value="RND_mfp"/>
    <property type="match status" value="1"/>
</dbReference>
<dbReference type="GO" id="GO:0015562">
    <property type="term" value="F:efflux transmembrane transporter activity"/>
    <property type="evidence" value="ECO:0007669"/>
    <property type="project" value="TreeGrafter"/>
</dbReference>
<dbReference type="Gene3D" id="1.10.287.470">
    <property type="entry name" value="Helix hairpin bin"/>
    <property type="match status" value="1"/>
</dbReference>
<dbReference type="PANTHER" id="PTHR30469:SF15">
    <property type="entry name" value="HLYD FAMILY OF SECRETION PROTEINS"/>
    <property type="match status" value="1"/>
</dbReference>
<dbReference type="GO" id="GO:1990281">
    <property type="term" value="C:efflux pump complex"/>
    <property type="evidence" value="ECO:0007669"/>
    <property type="project" value="TreeGrafter"/>
</dbReference>
<dbReference type="InterPro" id="IPR006143">
    <property type="entry name" value="RND_pump_MFP"/>
</dbReference>
<dbReference type="InParanoid" id="A0A1I2EUH2"/>
<gene>
    <name evidence="3" type="ORF">SAMN05444380_12425</name>
</gene>
<comment type="similarity">
    <text evidence="1">Belongs to the membrane fusion protein (MFP) (TC 8.A.1) family.</text>
</comment>
<dbReference type="Proteomes" id="UP000181976">
    <property type="component" value="Unassembled WGS sequence"/>
</dbReference>
<dbReference type="Pfam" id="PF25917">
    <property type="entry name" value="BSH_RND"/>
    <property type="match status" value="1"/>
</dbReference>
<dbReference type="Gene3D" id="2.40.50.100">
    <property type="match status" value="1"/>
</dbReference>
<dbReference type="PROSITE" id="PS51257">
    <property type="entry name" value="PROKAR_LIPOPROTEIN"/>
    <property type="match status" value="1"/>
</dbReference>
<dbReference type="PANTHER" id="PTHR30469">
    <property type="entry name" value="MULTIDRUG RESISTANCE PROTEIN MDTA"/>
    <property type="match status" value="1"/>
</dbReference>
<feature type="domain" description="Multidrug resistance protein MdtA-like barrel-sandwich hybrid" evidence="2">
    <location>
        <begin position="69"/>
        <end position="184"/>
    </location>
</feature>
<dbReference type="SUPFAM" id="SSF111369">
    <property type="entry name" value="HlyD-like secretion proteins"/>
    <property type="match status" value="1"/>
</dbReference>
<keyword evidence="4" id="KW-1185">Reference proteome</keyword>
<dbReference type="EMBL" id="FONA01000024">
    <property type="protein sequence ID" value="SFE95870.1"/>
    <property type="molecule type" value="Genomic_DNA"/>
</dbReference>
<evidence type="ECO:0000313" key="4">
    <source>
        <dbReference type="Proteomes" id="UP000181976"/>
    </source>
</evidence>
<sequence length="360" mass="40328">MYPNKQYKHLLITAIAGLFITTGCSSRNNEQNQTVPIVKTVRVQYQNDRFTKSYPARVKAASNIRLAFRVAGPIKNIYVDEGDQVQKGAVIAQLDPRDYELQLNGTEAKYREVKAEVDRITALYNKGKVSDNDYDKAVSGLKQIKALYESHKNAIKDTKLIAPFAGTVTKVFFDEQEIVDAGMPIIALADTRNLEVVAHLPEQELDNKERIMNVVCHSIYHSEQQWPLTLKNIVTQSNVNGLYPAYFKFPDNNIEGLLPGMSVRISFHYKSSDKPYFSVPSTALFEKDNASHVWKVDTTSSMVNRVRVNIIRIDANGNALIEGDLNPDDIIVCCGVHAIHDGEKIKEQSPSSNTNIGNLL</sequence>
<dbReference type="InterPro" id="IPR058625">
    <property type="entry name" value="MdtA-like_BSH"/>
</dbReference>
<accession>A0A1I2EUH2</accession>
<dbReference type="Gene3D" id="2.40.420.20">
    <property type="match status" value="1"/>
</dbReference>
<dbReference type="AlphaFoldDB" id="A0A1I2EUH2"/>
<organism evidence="3 4">
    <name type="scientific">Thermophagus xiamenensis</name>
    <dbReference type="NCBI Taxonomy" id="385682"/>
    <lineage>
        <taxon>Bacteria</taxon>
        <taxon>Pseudomonadati</taxon>
        <taxon>Bacteroidota</taxon>
        <taxon>Bacteroidia</taxon>
        <taxon>Marinilabiliales</taxon>
        <taxon>Marinilabiliaceae</taxon>
        <taxon>Thermophagus</taxon>
    </lineage>
</organism>
<protein>
    <submittedName>
        <fullName evidence="3">RND family efflux transporter, MFP subunit</fullName>
    </submittedName>
</protein>
<evidence type="ECO:0000256" key="1">
    <source>
        <dbReference type="ARBA" id="ARBA00009477"/>
    </source>
</evidence>
<reference evidence="3 4" key="1">
    <citation type="submission" date="2016-10" db="EMBL/GenBank/DDBJ databases">
        <authorList>
            <person name="de Groot N.N."/>
        </authorList>
    </citation>
    <scope>NUCLEOTIDE SEQUENCE [LARGE SCALE GENOMIC DNA]</scope>
    <source>
        <strain evidence="3 4">DSM 19012</strain>
    </source>
</reference>
<evidence type="ECO:0000313" key="3">
    <source>
        <dbReference type="EMBL" id="SFE95870.1"/>
    </source>
</evidence>
<dbReference type="eggNOG" id="COG0845">
    <property type="taxonomic scope" value="Bacteria"/>
</dbReference>
<dbReference type="RefSeq" id="WP_010527466.1">
    <property type="nucleotide sequence ID" value="NZ_AFSL01000046.1"/>
</dbReference>